<keyword evidence="1" id="KW-1185">Reference proteome</keyword>
<protein>
    <submittedName>
        <fullName evidence="2">Uncharacterized protein isoform X1</fullName>
    </submittedName>
</protein>
<reference evidence="2" key="1">
    <citation type="submission" date="2025-08" db="UniProtKB">
        <authorList>
            <consortium name="RefSeq"/>
        </authorList>
    </citation>
    <scope>IDENTIFICATION</scope>
    <source>
        <strain evidence="2">14028-0561.14</strain>
        <tissue evidence="2">Whole fly</tissue>
    </source>
</reference>
<name>A0A6P4JK00_DROKI</name>
<sequence>MTTPGPSQPVDCTLGKLRSFVERSSLAVHLRHFSETSSVTDQVERHFRVLMRGIKFWELDRMQPLFTGLCMLILIKECNADNQSYKRNGLMARFIEFVDCVPPMIGHQLIEKLLEDLAEHQVDSEANLLKLAVKLGDMGFRGRVLAVCLLWWVLGRRLPALEITMHRFREPGELAEAIRKQPPISPSVWLAPESEAPSETAKAHSESLRVMLEAMERLLDLLFCCDNADLLQAGYPDHFFTLEDSDSAFLSDWCIDLSKELPASMCGPRGKFGASLHSIIGMLMQVRQAKVQEVDPSMMVEATLNVSSD</sequence>
<dbReference type="RefSeq" id="XP_017034974.1">
    <property type="nucleotide sequence ID" value="XM_017179485.3"/>
</dbReference>
<dbReference type="GeneID" id="108083613"/>
<gene>
    <name evidence="2" type="primary">LOC108083613</name>
</gene>
<dbReference type="AlphaFoldDB" id="A0A6P4JK00"/>
<dbReference type="Proteomes" id="UP001652661">
    <property type="component" value="Chromosome X"/>
</dbReference>
<accession>A0A6P4JK00</accession>
<evidence type="ECO:0000313" key="1">
    <source>
        <dbReference type="Proteomes" id="UP001652661"/>
    </source>
</evidence>
<evidence type="ECO:0000313" key="2">
    <source>
        <dbReference type="RefSeq" id="XP_017034974.1"/>
    </source>
</evidence>
<proteinExistence type="predicted"/>
<organism evidence="1 2">
    <name type="scientific">Drosophila kikkawai</name>
    <name type="common">Fruit fly</name>
    <dbReference type="NCBI Taxonomy" id="30033"/>
    <lineage>
        <taxon>Eukaryota</taxon>
        <taxon>Metazoa</taxon>
        <taxon>Ecdysozoa</taxon>
        <taxon>Arthropoda</taxon>
        <taxon>Hexapoda</taxon>
        <taxon>Insecta</taxon>
        <taxon>Pterygota</taxon>
        <taxon>Neoptera</taxon>
        <taxon>Endopterygota</taxon>
        <taxon>Diptera</taxon>
        <taxon>Brachycera</taxon>
        <taxon>Muscomorpha</taxon>
        <taxon>Ephydroidea</taxon>
        <taxon>Drosophilidae</taxon>
        <taxon>Drosophila</taxon>
        <taxon>Sophophora</taxon>
    </lineage>
</organism>
<dbReference type="OrthoDB" id="7848994at2759"/>